<dbReference type="AlphaFoldDB" id="A0A0E9QFP9"/>
<reference evidence="2" key="2">
    <citation type="journal article" date="2015" name="Fish Shellfish Immunol.">
        <title>Early steps in the European eel (Anguilla anguilla)-Vibrio vulnificus interaction in the gills: Role of the RtxA13 toxin.</title>
        <authorList>
            <person name="Callol A."/>
            <person name="Pajuelo D."/>
            <person name="Ebbesson L."/>
            <person name="Teles M."/>
            <person name="MacKenzie S."/>
            <person name="Amaro C."/>
        </authorList>
    </citation>
    <scope>NUCLEOTIDE SEQUENCE</scope>
</reference>
<accession>A0A0E9QFP9</accession>
<reference evidence="2" key="1">
    <citation type="submission" date="2014-11" db="EMBL/GenBank/DDBJ databases">
        <authorList>
            <person name="Amaro Gonzalez C."/>
        </authorList>
    </citation>
    <scope>NUCLEOTIDE SEQUENCE</scope>
</reference>
<evidence type="ECO:0000313" key="2">
    <source>
        <dbReference type="EMBL" id="JAH15155.1"/>
    </source>
</evidence>
<proteinExistence type="predicted"/>
<protein>
    <submittedName>
        <fullName evidence="2">Uncharacterized protein</fullName>
    </submittedName>
</protein>
<feature type="region of interest" description="Disordered" evidence="1">
    <location>
        <begin position="1"/>
        <end position="43"/>
    </location>
</feature>
<organism evidence="2">
    <name type="scientific">Anguilla anguilla</name>
    <name type="common">European freshwater eel</name>
    <name type="synonym">Muraena anguilla</name>
    <dbReference type="NCBI Taxonomy" id="7936"/>
    <lineage>
        <taxon>Eukaryota</taxon>
        <taxon>Metazoa</taxon>
        <taxon>Chordata</taxon>
        <taxon>Craniata</taxon>
        <taxon>Vertebrata</taxon>
        <taxon>Euteleostomi</taxon>
        <taxon>Actinopterygii</taxon>
        <taxon>Neopterygii</taxon>
        <taxon>Teleostei</taxon>
        <taxon>Anguilliformes</taxon>
        <taxon>Anguillidae</taxon>
        <taxon>Anguilla</taxon>
    </lineage>
</organism>
<dbReference type="EMBL" id="GBXM01093422">
    <property type="protein sequence ID" value="JAH15155.1"/>
    <property type="molecule type" value="Transcribed_RNA"/>
</dbReference>
<evidence type="ECO:0000256" key="1">
    <source>
        <dbReference type="SAM" id="MobiDB-lite"/>
    </source>
</evidence>
<sequence>MFLYTSIRPSPPFKTESVPLFKNPETNSKLNDQPVDRVNPNYT</sequence>
<name>A0A0E9QFP9_ANGAN</name>